<keyword evidence="6 8" id="KW-0675">Receptor</keyword>
<keyword evidence="4 8" id="KW-0297">G-protein coupled receptor</keyword>
<dbReference type="EnsemblMetazoa" id="G3133.4">
    <property type="protein sequence ID" value="G3133.4:cds"/>
    <property type="gene ID" value="G3133"/>
</dbReference>
<sequence>MERNSSDDVVNGTSISFPDLKHDIDIIVVYSVAYSLIFLFALLGNLTVIAVVVRHRWMHTKTNFFIVNLAVADLLVALVVMPINTMINIFLDWRYGAVLCKLTPFLQGISVCASVNTLAAIAIDRCLAICYPLSYKITWRTCKIIMCGIWTFSVVLMIPYLVVYNLELYSSHPDLTYVCSPRWPSTTFETIYFLAGSLLFCYSIPLVLITTCYCVIGYKVWHRKAPGVYGSNGIIHRSKIKVVKMLVVVVVLFAASWFPLWVIQIKMRMDPPSKDDFILFNYVIPICQWLGCANSSINPIVYSLFSKKIRTRIKTILMCKKAAYEIPRQLSSYASTRYVSVDYTNGHVTLRTNGLQKERKASRTDRLFNNVYD</sequence>
<evidence type="ECO:0000256" key="4">
    <source>
        <dbReference type="ARBA" id="ARBA00023040"/>
    </source>
</evidence>
<evidence type="ECO:0000256" key="6">
    <source>
        <dbReference type="ARBA" id="ARBA00023170"/>
    </source>
</evidence>
<dbReference type="PANTHER" id="PTHR45695">
    <property type="entry name" value="LEUCOKININ RECEPTOR-RELATED"/>
    <property type="match status" value="1"/>
</dbReference>
<dbReference type="PANTHER" id="PTHR45695:SF22">
    <property type="entry name" value="G-PROTEIN COUPLED RECEPTORS FAMILY 1 PROFILE DOMAIN-CONTAINING PROTEIN"/>
    <property type="match status" value="1"/>
</dbReference>
<organism evidence="11 12">
    <name type="scientific">Magallana gigas</name>
    <name type="common">Pacific oyster</name>
    <name type="synonym">Crassostrea gigas</name>
    <dbReference type="NCBI Taxonomy" id="29159"/>
    <lineage>
        <taxon>Eukaryota</taxon>
        <taxon>Metazoa</taxon>
        <taxon>Spiralia</taxon>
        <taxon>Lophotrochozoa</taxon>
        <taxon>Mollusca</taxon>
        <taxon>Bivalvia</taxon>
        <taxon>Autobranchia</taxon>
        <taxon>Pteriomorphia</taxon>
        <taxon>Ostreida</taxon>
        <taxon>Ostreoidea</taxon>
        <taxon>Ostreidae</taxon>
        <taxon>Magallana</taxon>
    </lineage>
</organism>
<evidence type="ECO:0000313" key="12">
    <source>
        <dbReference type="Proteomes" id="UP000005408"/>
    </source>
</evidence>
<dbReference type="PRINTS" id="PR00237">
    <property type="entry name" value="GPCRRHODOPSN"/>
</dbReference>
<dbReference type="CDD" id="cd14993">
    <property type="entry name" value="7tmA_CCKR-like"/>
    <property type="match status" value="1"/>
</dbReference>
<dbReference type="SMART" id="SM01381">
    <property type="entry name" value="7TM_GPCR_Srsx"/>
    <property type="match status" value="1"/>
</dbReference>
<dbReference type="AlphaFoldDB" id="A0A8W8M5V2"/>
<keyword evidence="2 8" id="KW-0812">Transmembrane</keyword>
<dbReference type="SUPFAM" id="SSF81321">
    <property type="entry name" value="Family A G protein-coupled receptor-like"/>
    <property type="match status" value="1"/>
</dbReference>
<name>A0A8W8M5V2_MAGGI</name>
<comment type="similarity">
    <text evidence="8">Belongs to the G-protein coupled receptor 1 family.</text>
</comment>
<dbReference type="Gene3D" id="1.20.1070.10">
    <property type="entry name" value="Rhodopsin 7-helix transmembrane proteins"/>
    <property type="match status" value="1"/>
</dbReference>
<dbReference type="PROSITE" id="PS00237">
    <property type="entry name" value="G_PROTEIN_RECEP_F1_1"/>
    <property type="match status" value="1"/>
</dbReference>
<feature type="transmembrane region" description="Helical" evidence="9">
    <location>
        <begin position="105"/>
        <end position="123"/>
    </location>
</feature>
<feature type="transmembrane region" description="Helical" evidence="9">
    <location>
        <begin position="27"/>
        <end position="53"/>
    </location>
</feature>
<evidence type="ECO:0000256" key="9">
    <source>
        <dbReference type="SAM" id="Phobius"/>
    </source>
</evidence>
<feature type="transmembrane region" description="Helical" evidence="9">
    <location>
        <begin position="282"/>
        <end position="305"/>
    </location>
</feature>
<dbReference type="FunFam" id="1.20.1070.10:FF:000291">
    <property type="entry name" value="Predicted protein"/>
    <property type="match status" value="1"/>
</dbReference>
<evidence type="ECO:0000256" key="1">
    <source>
        <dbReference type="ARBA" id="ARBA00004141"/>
    </source>
</evidence>
<dbReference type="GO" id="GO:0005886">
    <property type="term" value="C:plasma membrane"/>
    <property type="evidence" value="ECO:0007669"/>
    <property type="project" value="TreeGrafter"/>
</dbReference>
<proteinExistence type="inferred from homology"/>
<dbReference type="EnsemblMetazoa" id="G3133.7">
    <property type="protein sequence ID" value="G3133.7:cds"/>
    <property type="gene ID" value="G3133"/>
</dbReference>
<evidence type="ECO:0000256" key="7">
    <source>
        <dbReference type="ARBA" id="ARBA00023224"/>
    </source>
</evidence>
<evidence type="ECO:0000259" key="10">
    <source>
        <dbReference type="PROSITE" id="PS50262"/>
    </source>
</evidence>
<accession>A0A8W8M5V2</accession>
<feature type="transmembrane region" description="Helical" evidence="9">
    <location>
        <begin position="144"/>
        <end position="163"/>
    </location>
</feature>
<dbReference type="EnsemblMetazoa" id="G3133.5">
    <property type="protein sequence ID" value="G3133.5:cds"/>
    <property type="gene ID" value="G3133"/>
</dbReference>
<dbReference type="EnsemblMetazoa" id="G3133.6">
    <property type="protein sequence ID" value="G3133.6:cds"/>
    <property type="gene ID" value="G3133"/>
</dbReference>
<dbReference type="Pfam" id="PF00001">
    <property type="entry name" value="7tm_1"/>
    <property type="match status" value="1"/>
</dbReference>
<keyword evidence="12" id="KW-1185">Reference proteome</keyword>
<keyword evidence="7 8" id="KW-0807">Transducer</keyword>
<feature type="transmembrane region" description="Helical" evidence="9">
    <location>
        <begin position="191"/>
        <end position="221"/>
    </location>
</feature>
<evidence type="ECO:0000256" key="3">
    <source>
        <dbReference type="ARBA" id="ARBA00022989"/>
    </source>
</evidence>
<keyword evidence="5 9" id="KW-0472">Membrane</keyword>
<evidence type="ECO:0000313" key="11">
    <source>
        <dbReference type="EnsemblMetazoa" id="G3133.5:cds"/>
    </source>
</evidence>
<protein>
    <recommendedName>
        <fullName evidence="10">G-protein coupled receptors family 1 profile domain-containing protein</fullName>
    </recommendedName>
</protein>
<dbReference type="Proteomes" id="UP000005408">
    <property type="component" value="Unassembled WGS sequence"/>
</dbReference>
<dbReference type="InterPro" id="IPR000276">
    <property type="entry name" value="GPCR_Rhodpsn"/>
</dbReference>
<keyword evidence="3 9" id="KW-1133">Transmembrane helix</keyword>
<reference evidence="11" key="1">
    <citation type="submission" date="2022-08" db="UniProtKB">
        <authorList>
            <consortium name="EnsemblMetazoa"/>
        </authorList>
    </citation>
    <scope>IDENTIFICATION</scope>
    <source>
        <strain evidence="11">05x7-T-G4-1.051#20</strain>
    </source>
</reference>
<evidence type="ECO:0000256" key="8">
    <source>
        <dbReference type="RuleBase" id="RU000688"/>
    </source>
</evidence>
<evidence type="ECO:0000256" key="2">
    <source>
        <dbReference type="ARBA" id="ARBA00022692"/>
    </source>
</evidence>
<feature type="domain" description="G-protein coupled receptors family 1 profile" evidence="10">
    <location>
        <begin position="44"/>
        <end position="302"/>
    </location>
</feature>
<dbReference type="OrthoDB" id="5975505at2759"/>
<evidence type="ECO:0000256" key="5">
    <source>
        <dbReference type="ARBA" id="ARBA00023136"/>
    </source>
</evidence>
<feature type="transmembrane region" description="Helical" evidence="9">
    <location>
        <begin position="242"/>
        <end position="262"/>
    </location>
</feature>
<dbReference type="InterPro" id="IPR017452">
    <property type="entry name" value="GPCR_Rhodpsn_7TM"/>
</dbReference>
<comment type="subcellular location">
    <subcellularLocation>
        <location evidence="1">Membrane</location>
        <topology evidence="1">Multi-pass membrane protein</topology>
    </subcellularLocation>
</comment>
<dbReference type="GO" id="GO:0004930">
    <property type="term" value="F:G protein-coupled receptor activity"/>
    <property type="evidence" value="ECO:0007669"/>
    <property type="project" value="UniProtKB-KW"/>
</dbReference>
<dbReference type="EnsemblMetazoa" id="G3133.3">
    <property type="protein sequence ID" value="G3133.3:cds"/>
    <property type="gene ID" value="G3133"/>
</dbReference>
<dbReference type="OMA" id="YVSVDYT"/>
<feature type="transmembrane region" description="Helical" evidence="9">
    <location>
        <begin position="65"/>
        <end position="85"/>
    </location>
</feature>
<dbReference type="EnsemblMetazoa" id="G3133.9">
    <property type="protein sequence ID" value="G3133.9:cds"/>
    <property type="gene ID" value="G3133"/>
</dbReference>
<dbReference type="PROSITE" id="PS50262">
    <property type="entry name" value="G_PROTEIN_RECEP_F1_2"/>
    <property type="match status" value="1"/>
</dbReference>